<accession>A0AAN6SJ27</accession>
<name>A0AAN6SJ27_9PEZI</name>
<dbReference type="EMBL" id="MU859084">
    <property type="protein sequence ID" value="KAK3954846.1"/>
    <property type="molecule type" value="Genomic_DNA"/>
</dbReference>
<comment type="caution">
    <text evidence="1">The sequence shown here is derived from an EMBL/GenBank/DDBJ whole genome shotgun (WGS) entry which is preliminary data.</text>
</comment>
<dbReference type="AlphaFoldDB" id="A0AAN6SJ27"/>
<evidence type="ECO:0000313" key="1">
    <source>
        <dbReference type="EMBL" id="KAK3954846.1"/>
    </source>
</evidence>
<gene>
    <name evidence="1" type="ORF">QBC32DRAFT_71356</name>
</gene>
<protein>
    <submittedName>
        <fullName evidence="1">Uncharacterized protein</fullName>
    </submittedName>
</protein>
<reference evidence="1" key="1">
    <citation type="journal article" date="2023" name="Mol. Phylogenet. Evol.">
        <title>Genome-scale phylogeny and comparative genomics of the fungal order Sordariales.</title>
        <authorList>
            <person name="Hensen N."/>
            <person name="Bonometti L."/>
            <person name="Westerberg I."/>
            <person name="Brannstrom I.O."/>
            <person name="Guillou S."/>
            <person name="Cros-Aarteil S."/>
            <person name="Calhoun S."/>
            <person name="Haridas S."/>
            <person name="Kuo A."/>
            <person name="Mondo S."/>
            <person name="Pangilinan J."/>
            <person name="Riley R."/>
            <person name="LaButti K."/>
            <person name="Andreopoulos B."/>
            <person name="Lipzen A."/>
            <person name="Chen C."/>
            <person name="Yan M."/>
            <person name="Daum C."/>
            <person name="Ng V."/>
            <person name="Clum A."/>
            <person name="Steindorff A."/>
            <person name="Ohm R.A."/>
            <person name="Martin F."/>
            <person name="Silar P."/>
            <person name="Natvig D.O."/>
            <person name="Lalanne C."/>
            <person name="Gautier V."/>
            <person name="Ament-Velasquez S.L."/>
            <person name="Kruys A."/>
            <person name="Hutchinson M.I."/>
            <person name="Powell A.J."/>
            <person name="Barry K."/>
            <person name="Miller A.N."/>
            <person name="Grigoriev I.V."/>
            <person name="Debuchy R."/>
            <person name="Gladieux P."/>
            <person name="Hiltunen Thoren M."/>
            <person name="Johannesson H."/>
        </authorList>
    </citation>
    <scope>NUCLEOTIDE SEQUENCE</scope>
    <source>
        <strain evidence="1">CBS 626.80</strain>
    </source>
</reference>
<sequence>MSDNSDASNLLYRVSKWSRWASAYECLLLAGPKLMRRRLFKCCPSFSAPPLVPTTACSLQCPSLVKPSLACDLRHRIRSPPRNSLTFLHGPPLASPVTRTMIYQSSDAPPFHLDSHNIGPKSLNEAKDSDEVVPSLCALIPSSLNQIGCGSKEERCRRRRPYRLVHIRVDVQTALKKGEISTAGGSVASTQRCPASGVCG</sequence>
<evidence type="ECO:0000313" key="2">
    <source>
        <dbReference type="Proteomes" id="UP001303222"/>
    </source>
</evidence>
<dbReference type="Proteomes" id="UP001303222">
    <property type="component" value="Unassembled WGS sequence"/>
</dbReference>
<reference evidence="1" key="2">
    <citation type="submission" date="2023-06" db="EMBL/GenBank/DDBJ databases">
        <authorList>
            <consortium name="Lawrence Berkeley National Laboratory"/>
            <person name="Mondo S.J."/>
            <person name="Hensen N."/>
            <person name="Bonometti L."/>
            <person name="Westerberg I."/>
            <person name="Brannstrom I.O."/>
            <person name="Guillou S."/>
            <person name="Cros-Aarteil S."/>
            <person name="Calhoun S."/>
            <person name="Haridas S."/>
            <person name="Kuo A."/>
            <person name="Pangilinan J."/>
            <person name="Riley R."/>
            <person name="Labutti K."/>
            <person name="Andreopoulos B."/>
            <person name="Lipzen A."/>
            <person name="Chen C."/>
            <person name="Yanf M."/>
            <person name="Daum C."/>
            <person name="Ng V."/>
            <person name="Clum A."/>
            <person name="Steindorff A."/>
            <person name="Ohm R."/>
            <person name="Martin F."/>
            <person name="Silar P."/>
            <person name="Natvig D."/>
            <person name="Lalanne C."/>
            <person name="Gautier V."/>
            <person name="Ament-Velasquez S.L."/>
            <person name="Kruys A."/>
            <person name="Hutchinson M.I."/>
            <person name="Powell A.J."/>
            <person name="Barry K."/>
            <person name="Miller A.N."/>
            <person name="Grigoriev I.V."/>
            <person name="Debuchy R."/>
            <person name="Gladieux P."/>
            <person name="Thoren M.H."/>
            <person name="Johannesson H."/>
        </authorList>
    </citation>
    <scope>NUCLEOTIDE SEQUENCE</scope>
    <source>
        <strain evidence="1">CBS 626.80</strain>
    </source>
</reference>
<organism evidence="1 2">
    <name type="scientific">Pseudoneurospora amorphoporcata</name>
    <dbReference type="NCBI Taxonomy" id="241081"/>
    <lineage>
        <taxon>Eukaryota</taxon>
        <taxon>Fungi</taxon>
        <taxon>Dikarya</taxon>
        <taxon>Ascomycota</taxon>
        <taxon>Pezizomycotina</taxon>
        <taxon>Sordariomycetes</taxon>
        <taxon>Sordariomycetidae</taxon>
        <taxon>Sordariales</taxon>
        <taxon>Sordariaceae</taxon>
        <taxon>Pseudoneurospora</taxon>
    </lineage>
</organism>
<keyword evidence="2" id="KW-1185">Reference proteome</keyword>
<proteinExistence type="predicted"/>